<dbReference type="PANTHER" id="PTHR40124">
    <property type="match status" value="1"/>
</dbReference>
<dbReference type="RefSeq" id="WP_006273033.1">
    <property type="nucleotide sequence ID" value="NZ_GL883078.1"/>
</dbReference>
<proteinExistence type="predicted"/>
<keyword evidence="4" id="KW-1185">Reference proteome</keyword>
<dbReference type="PANTHER" id="PTHR40124:SF1">
    <property type="entry name" value="DISAGGREGATASE RELATED REPEAT PROTEIN"/>
    <property type="match status" value="1"/>
</dbReference>
<feature type="domain" description="Polysaccharide lyase 14" evidence="2">
    <location>
        <begin position="67"/>
        <end position="252"/>
    </location>
</feature>
<reference evidence="4" key="1">
    <citation type="submission" date="2011-03" db="EMBL/GenBank/DDBJ databases">
        <title>Draft genome sequence of Brevundimonas diminuta.</title>
        <authorList>
            <person name="Brown P.J.B."/>
            <person name="Buechlein A."/>
            <person name="Hemmerich C."/>
            <person name="Brun Y.V."/>
        </authorList>
    </citation>
    <scope>NUCLEOTIDE SEQUENCE [LARGE SCALE GENOMIC DNA]</scope>
    <source>
        <strain evidence="4">C19</strain>
    </source>
</reference>
<dbReference type="InterPro" id="IPR048958">
    <property type="entry name" value="Polysacc_lyase_14"/>
</dbReference>
<dbReference type="eggNOG" id="ENOG502ZBB1">
    <property type="taxonomic scope" value="Bacteria"/>
</dbReference>
<feature type="chain" id="PRO_5003320344" evidence="1">
    <location>
        <begin position="19"/>
        <end position="262"/>
    </location>
</feature>
<dbReference type="Gene3D" id="2.60.120.200">
    <property type="match status" value="1"/>
</dbReference>
<evidence type="ECO:0000313" key="4">
    <source>
        <dbReference type="Proteomes" id="UP000006512"/>
    </source>
</evidence>
<dbReference type="OrthoDB" id="7552220at2"/>
<keyword evidence="1" id="KW-0732">Signal</keyword>
<name>F4QNE3_9CAUL</name>
<dbReference type="EMBL" id="GL883078">
    <property type="protein sequence ID" value="EGF90851.1"/>
    <property type="molecule type" value="Genomic_DNA"/>
</dbReference>
<sequence length="262" mass="28185">MKAGIVALILAMAAPAQAEAVLSVDFNRYAPGLYAAADFQADWGLAPSESTGLVAGRTVIATDPLDADNAVLRVTYPAGLIGGNSAMTFTTRFAPASSYWLQYRVMFAPGFAWVKGGKLPGLGGGGFPTGCLKDGSFDGFTTRLMWRTDGSAWSYLYHPGKTDDCGDNYALGRFEAGRWYVLTQHVVLNDVGQANGSLVQYIDGIEVLLMEDRVWRRSATVMINGIKMDTFFGGATLDWAPPSDQTVYFDDFLVSAESPLGQ</sequence>
<dbReference type="Proteomes" id="UP000006512">
    <property type="component" value="Unassembled WGS sequence"/>
</dbReference>
<evidence type="ECO:0000313" key="3">
    <source>
        <dbReference type="EMBL" id="EGF90851.1"/>
    </source>
</evidence>
<dbReference type="AlphaFoldDB" id="F4QNE3"/>
<protein>
    <submittedName>
        <fullName evidence="3">Alginate lyase</fullName>
    </submittedName>
</protein>
<feature type="signal peptide" evidence="1">
    <location>
        <begin position="1"/>
        <end position="18"/>
    </location>
</feature>
<dbReference type="Pfam" id="PF21294">
    <property type="entry name" value="Polysacc_lyase_14"/>
    <property type="match status" value="1"/>
</dbReference>
<dbReference type="HOGENOM" id="CLU_049744_0_0_5"/>
<dbReference type="GO" id="GO:0016829">
    <property type="term" value="F:lyase activity"/>
    <property type="evidence" value="ECO:0007669"/>
    <property type="project" value="UniProtKB-KW"/>
</dbReference>
<evidence type="ECO:0000259" key="2">
    <source>
        <dbReference type="Pfam" id="PF21294"/>
    </source>
</evidence>
<gene>
    <name evidence="3" type="ORF">ABI_22630</name>
</gene>
<organism evidence="3 4">
    <name type="scientific">Asticcacaulis biprosthecium C19</name>
    <dbReference type="NCBI Taxonomy" id="715226"/>
    <lineage>
        <taxon>Bacteria</taxon>
        <taxon>Pseudomonadati</taxon>
        <taxon>Pseudomonadota</taxon>
        <taxon>Alphaproteobacteria</taxon>
        <taxon>Caulobacterales</taxon>
        <taxon>Caulobacteraceae</taxon>
        <taxon>Asticcacaulis</taxon>
    </lineage>
</organism>
<accession>F4QNE3</accession>
<keyword evidence="3" id="KW-0456">Lyase</keyword>
<evidence type="ECO:0000256" key="1">
    <source>
        <dbReference type="SAM" id="SignalP"/>
    </source>
</evidence>
<dbReference type="STRING" id="715226.ABI_22630"/>